<protein>
    <submittedName>
        <fullName evidence="1">Uncharacterized protein</fullName>
    </submittedName>
</protein>
<gene>
    <name evidence="1" type="ordered locus">BBPR_0973</name>
</gene>
<dbReference type="eggNOG" id="ENOG5031Y8E">
    <property type="taxonomic scope" value="Bacteria"/>
</dbReference>
<reference evidence="1 2" key="1">
    <citation type="journal article" date="2010" name="Proc. Natl. Acad. Sci. U.S.A.">
        <title>Genome analysis of Bifidobacterium bifidum PRL2010 reveals metabolic pathways for host-derived glycan foraging.</title>
        <authorList>
            <person name="Turroni F."/>
            <person name="Bottacini F."/>
            <person name="Foroni E."/>
            <person name="Mulder I."/>
            <person name="Kim J.H."/>
            <person name="Zomer A."/>
            <person name="Sanchez B."/>
            <person name="Bidossi A."/>
            <person name="Ferrarini A."/>
            <person name="Giubellini V."/>
            <person name="Delledonne M."/>
            <person name="Henrissat B."/>
            <person name="Coutinho P."/>
            <person name="Oggioni M."/>
            <person name="Fitzgerald G.F."/>
            <person name="Mills D."/>
            <person name="Margolles A."/>
            <person name="Kelly D."/>
            <person name="van Sinderen D."/>
            <person name="Ventura M."/>
        </authorList>
    </citation>
    <scope>NUCLEOTIDE SEQUENCE [LARGE SCALE GENOMIC DNA]</scope>
    <source>
        <strain evidence="1 2">PRL2010</strain>
    </source>
</reference>
<organism evidence="1 2">
    <name type="scientific">Bifidobacterium bifidum (strain PRL2010)</name>
    <dbReference type="NCBI Taxonomy" id="702459"/>
    <lineage>
        <taxon>Bacteria</taxon>
        <taxon>Bacillati</taxon>
        <taxon>Actinomycetota</taxon>
        <taxon>Actinomycetes</taxon>
        <taxon>Bifidobacteriales</taxon>
        <taxon>Bifidobacteriaceae</taxon>
        <taxon>Bifidobacterium</taxon>
    </lineage>
</organism>
<dbReference type="PATRIC" id="fig|702459.3.peg.1006"/>
<dbReference type="Proteomes" id="UP000002312">
    <property type="component" value="Chromosome"/>
</dbReference>
<evidence type="ECO:0000313" key="2">
    <source>
        <dbReference type="Proteomes" id="UP000002312"/>
    </source>
</evidence>
<dbReference type="EMBL" id="CP001840">
    <property type="protein sequence ID" value="ADP36047.1"/>
    <property type="molecule type" value="Genomic_DNA"/>
</dbReference>
<evidence type="ECO:0000313" key="1">
    <source>
        <dbReference type="EMBL" id="ADP36047.1"/>
    </source>
</evidence>
<dbReference type="HOGENOM" id="CLU_1068184_0_0_11"/>
<dbReference type="KEGG" id="bbp:BBPR_0973"/>
<dbReference type="AlphaFoldDB" id="A0A0H3EA15"/>
<proteinExistence type="predicted"/>
<name>A0A0H3EA15_BIFBP</name>
<dbReference type="OrthoDB" id="3238257at2"/>
<sequence length="260" mass="29431">MGRLKARKREGYREWVASGMSRGLYGRYDPGILTAEDLTTVIILGRGFTRIIRHGTSGLFSLRDSCEARGVSPDSEYLAVHECYRTPISRSRSHRPNGDRRNTGTLAFTCRTRRSGNSPDFGIPMSIIHSTRRMRPRPCVTPQPETTHHQLRRVYPAAIQFLRQAAATSGFGTAAGTTRERMYGYKTRSPRQFLNHLEGKATIIPGTSFQSPRPLMTHRFMDTADHSRVFICSRSHDFTSLSVMQEHVRYADSIEEAGHE</sequence>
<accession>A0A0H3EA15</accession>